<evidence type="ECO:0000256" key="6">
    <source>
        <dbReference type="ARBA" id="ARBA00023136"/>
    </source>
</evidence>
<keyword evidence="14" id="KW-1185">Reference proteome</keyword>
<evidence type="ECO:0000256" key="10">
    <source>
        <dbReference type="SAM" id="Phobius"/>
    </source>
</evidence>
<dbReference type="RefSeq" id="WP_310032066.1">
    <property type="nucleotide sequence ID" value="NZ_JAVDRL010000007.1"/>
</dbReference>
<evidence type="ECO:0000259" key="11">
    <source>
        <dbReference type="PROSITE" id="PS50111"/>
    </source>
</evidence>
<organism evidence="13 14">
    <name type="scientific">Caulobacter rhizosphaerae</name>
    <dbReference type="NCBI Taxonomy" id="2010972"/>
    <lineage>
        <taxon>Bacteria</taxon>
        <taxon>Pseudomonadati</taxon>
        <taxon>Pseudomonadota</taxon>
        <taxon>Alphaproteobacteria</taxon>
        <taxon>Caulobacterales</taxon>
        <taxon>Caulobacteraceae</taxon>
        <taxon>Caulobacter</taxon>
    </lineage>
</organism>
<dbReference type="CDD" id="cd06225">
    <property type="entry name" value="HAMP"/>
    <property type="match status" value="1"/>
</dbReference>
<dbReference type="InterPro" id="IPR004090">
    <property type="entry name" value="Chemotax_Me-accpt_rcpt"/>
</dbReference>
<evidence type="ECO:0000256" key="2">
    <source>
        <dbReference type="ARBA" id="ARBA00022475"/>
    </source>
</evidence>
<evidence type="ECO:0000256" key="3">
    <source>
        <dbReference type="ARBA" id="ARBA00022500"/>
    </source>
</evidence>
<dbReference type="SUPFAM" id="SSF58104">
    <property type="entry name" value="Methyl-accepting chemotaxis protein (MCP) signaling domain"/>
    <property type="match status" value="1"/>
</dbReference>
<evidence type="ECO:0000256" key="1">
    <source>
        <dbReference type="ARBA" id="ARBA00004651"/>
    </source>
</evidence>
<dbReference type="PANTHER" id="PTHR43531">
    <property type="entry name" value="PROTEIN ICFG"/>
    <property type="match status" value="1"/>
</dbReference>
<dbReference type="SMART" id="SM00304">
    <property type="entry name" value="HAMP"/>
    <property type="match status" value="2"/>
</dbReference>
<evidence type="ECO:0000259" key="12">
    <source>
        <dbReference type="PROSITE" id="PS50885"/>
    </source>
</evidence>
<dbReference type="Pfam" id="PF00672">
    <property type="entry name" value="HAMP"/>
    <property type="match status" value="2"/>
</dbReference>
<evidence type="ECO:0000256" key="9">
    <source>
        <dbReference type="SAM" id="MobiDB-lite"/>
    </source>
</evidence>
<gene>
    <name evidence="13" type="ORF">J2800_002607</name>
</gene>
<dbReference type="Pfam" id="PF00015">
    <property type="entry name" value="MCPsignal"/>
    <property type="match status" value="1"/>
</dbReference>
<feature type="region of interest" description="Disordered" evidence="9">
    <location>
        <begin position="592"/>
        <end position="613"/>
    </location>
</feature>
<dbReference type="InterPro" id="IPR003660">
    <property type="entry name" value="HAMP_dom"/>
</dbReference>
<dbReference type="Gene3D" id="6.10.340.10">
    <property type="match status" value="1"/>
</dbReference>
<feature type="domain" description="Methyl-accepting transducer" evidence="11">
    <location>
        <begin position="343"/>
        <end position="572"/>
    </location>
</feature>
<dbReference type="PANTHER" id="PTHR43531:SF11">
    <property type="entry name" value="METHYL-ACCEPTING CHEMOTAXIS PROTEIN 3"/>
    <property type="match status" value="1"/>
</dbReference>
<name>A0ABU1N096_9CAUL</name>
<keyword evidence="2" id="KW-1003">Cell membrane</keyword>
<dbReference type="SUPFAM" id="SSF158472">
    <property type="entry name" value="HAMP domain-like"/>
    <property type="match status" value="1"/>
</dbReference>
<dbReference type="Pfam" id="PF17202">
    <property type="entry name" value="sCache_3_3"/>
    <property type="match status" value="1"/>
</dbReference>
<dbReference type="CDD" id="cd11386">
    <property type="entry name" value="MCP_signal"/>
    <property type="match status" value="1"/>
</dbReference>
<comment type="subcellular location">
    <subcellularLocation>
        <location evidence="1">Cell membrane</location>
        <topology evidence="1">Multi-pass membrane protein</topology>
    </subcellularLocation>
</comment>
<dbReference type="InterPro" id="IPR029151">
    <property type="entry name" value="Sensor-like_sf"/>
</dbReference>
<reference evidence="13 14" key="1">
    <citation type="submission" date="2023-07" db="EMBL/GenBank/DDBJ databases">
        <title>Sorghum-associated microbial communities from plants grown in Nebraska, USA.</title>
        <authorList>
            <person name="Schachtman D."/>
        </authorList>
    </citation>
    <scope>NUCLEOTIDE SEQUENCE [LARGE SCALE GENOMIC DNA]</scope>
    <source>
        <strain evidence="13 14">DS2154</strain>
    </source>
</reference>
<evidence type="ECO:0000313" key="14">
    <source>
        <dbReference type="Proteomes" id="UP001262754"/>
    </source>
</evidence>
<keyword evidence="3" id="KW-0145">Chemotaxis</keyword>
<dbReference type="PROSITE" id="PS50885">
    <property type="entry name" value="HAMP"/>
    <property type="match status" value="2"/>
</dbReference>
<evidence type="ECO:0000313" key="13">
    <source>
        <dbReference type="EMBL" id="MDR6531854.1"/>
    </source>
</evidence>
<protein>
    <submittedName>
        <fullName evidence="13">Methyl-accepting chemotaxis protein</fullName>
    </submittedName>
</protein>
<keyword evidence="4 10" id="KW-0812">Transmembrane</keyword>
<dbReference type="InterPro" id="IPR051310">
    <property type="entry name" value="MCP_chemotaxis"/>
</dbReference>
<comment type="caution">
    <text evidence="13">The sequence shown here is derived from an EMBL/GenBank/DDBJ whole genome shotgun (WGS) entry which is preliminary data.</text>
</comment>
<dbReference type="PROSITE" id="PS50111">
    <property type="entry name" value="CHEMOTAXIS_TRANSDUC_2"/>
    <property type="match status" value="1"/>
</dbReference>
<evidence type="ECO:0000256" key="7">
    <source>
        <dbReference type="ARBA" id="ARBA00029447"/>
    </source>
</evidence>
<evidence type="ECO:0000256" key="5">
    <source>
        <dbReference type="ARBA" id="ARBA00022989"/>
    </source>
</evidence>
<dbReference type="Gene3D" id="1.10.287.950">
    <property type="entry name" value="Methyl-accepting chemotaxis protein"/>
    <property type="match status" value="1"/>
</dbReference>
<dbReference type="Proteomes" id="UP001262754">
    <property type="component" value="Unassembled WGS sequence"/>
</dbReference>
<dbReference type="EMBL" id="JAVDRL010000007">
    <property type="protein sequence ID" value="MDR6531854.1"/>
    <property type="molecule type" value="Genomic_DNA"/>
</dbReference>
<comment type="similarity">
    <text evidence="7">Belongs to the methyl-accepting chemotaxis (MCP) protein family.</text>
</comment>
<dbReference type="InterPro" id="IPR004089">
    <property type="entry name" value="MCPsignal_dom"/>
</dbReference>
<dbReference type="PRINTS" id="PR00260">
    <property type="entry name" value="CHEMTRNSDUCR"/>
</dbReference>
<dbReference type="SUPFAM" id="SSF103190">
    <property type="entry name" value="Sensory domain-like"/>
    <property type="match status" value="1"/>
</dbReference>
<keyword evidence="8" id="KW-0807">Transducer</keyword>
<sequence length="613" mass="63627">MRSDISTKVSLTVVAAFMTLLLALLAIVGKNSLDFAKSQAVSQQEASMRVAWDAVGGQGAVFARDGDKLTVGGKVLNGDITTVDHVKDLVGGTMTVFLGDTRIATNVQKPDGSRGVGTPLAKGPVYDAVLGRGEPYRGEAKVLGKPYFAAYDPIKDASGQVIGILYVGVAKADYFQPVYRQLIWLAVAGAVLAALGVAASVTVVRRQLSPLRDLREAMKRVMGGDLTVALPFAGRRDDIGLMADAVHAFRDEAREKGRIEADAETHRQAAEVQRRLSADRDSHQAEQQALVVSRLAHGLDRLSAGDLTVRLTEAFAPDYERLRADFNQAVERLEQAMGAVISAVGGLTAGANGIAGAAGDLSTRSEQQAASLEEAAAALTEITNAVRVAADGARGAREAVSQAQAEAGRSRAVVDETIQAIGGIEASSHQVAQIVGVIDEIAFQTNLLALNAGVEAARAGDAGRGFAVVAQEVRALAQRSADAAKEIKVHIADSARQVEAGVVLVGRTGEALQKIAGQVGAIDGVIGQIAASAAEQASGLSEVNTAVSHMDQATQKNAAMVNRSAADSLTLVREVEGLAALVDHFKVGAASAARSGARPSSDARRPSAHRPAA</sequence>
<dbReference type="SMART" id="SM00283">
    <property type="entry name" value="MA"/>
    <property type="match status" value="1"/>
</dbReference>
<evidence type="ECO:0000256" key="4">
    <source>
        <dbReference type="ARBA" id="ARBA00022692"/>
    </source>
</evidence>
<accession>A0ABU1N096</accession>
<keyword evidence="6 10" id="KW-0472">Membrane</keyword>
<evidence type="ECO:0000256" key="8">
    <source>
        <dbReference type="PROSITE-ProRule" id="PRU00284"/>
    </source>
</evidence>
<dbReference type="InterPro" id="IPR033463">
    <property type="entry name" value="sCache_3"/>
</dbReference>
<keyword evidence="5 10" id="KW-1133">Transmembrane helix</keyword>
<feature type="domain" description="HAMP" evidence="12">
    <location>
        <begin position="286"/>
        <end position="338"/>
    </location>
</feature>
<proteinExistence type="inferred from homology"/>
<feature type="domain" description="HAMP" evidence="12">
    <location>
        <begin position="205"/>
        <end position="258"/>
    </location>
</feature>
<feature type="transmembrane region" description="Helical" evidence="10">
    <location>
        <begin position="182"/>
        <end position="204"/>
    </location>
</feature>